<evidence type="ECO:0000259" key="2">
    <source>
        <dbReference type="PROSITE" id="PS50240"/>
    </source>
</evidence>
<dbReference type="SUPFAM" id="SSF50494">
    <property type="entry name" value="Trypsin-like serine proteases"/>
    <property type="match status" value="1"/>
</dbReference>
<dbReference type="InterPro" id="IPR043504">
    <property type="entry name" value="Peptidase_S1_PA_chymotrypsin"/>
</dbReference>
<dbReference type="InterPro" id="IPR050430">
    <property type="entry name" value="Peptidase_S1"/>
</dbReference>
<dbReference type="GO" id="GO:0006508">
    <property type="term" value="P:proteolysis"/>
    <property type="evidence" value="ECO:0007669"/>
    <property type="project" value="InterPro"/>
</dbReference>
<evidence type="ECO:0000256" key="1">
    <source>
        <dbReference type="ARBA" id="ARBA00023157"/>
    </source>
</evidence>
<dbReference type="PROSITE" id="PS50240">
    <property type="entry name" value="TRYPSIN_DOM"/>
    <property type="match status" value="1"/>
</dbReference>
<dbReference type="PANTHER" id="PTHR24276">
    <property type="entry name" value="POLYSERASE-RELATED"/>
    <property type="match status" value="1"/>
</dbReference>
<comment type="caution">
    <text evidence="3">The sequence shown here is derived from an EMBL/GenBank/DDBJ whole genome shotgun (WGS) entry which is preliminary data.</text>
</comment>
<gene>
    <name evidence="3" type="ORF">LPJ64_004713</name>
</gene>
<dbReference type="EMBL" id="JANBOH010000247">
    <property type="protein sequence ID" value="KAJ1643515.1"/>
    <property type="molecule type" value="Genomic_DNA"/>
</dbReference>
<dbReference type="PROSITE" id="PS00134">
    <property type="entry name" value="TRYPSIN_HIS"/>
    <property type="match status" value="1"/>
</dbReference>
<protein>
    <recommendedName>
        <fullName evidence="2">Peptidase S1 domain-containing protein</fullName>
    </recommendedName>
</protein>
<dbReference type="GO" id="GO:0004252">
    <property type="term" value="F:serine-type endopeptidase activity"/>
    <property type="evidence" value="ECO:0007669"/>
    <property type="project" value="InterPro"/>
</dbReference>
<dbReference type="SMART" id="SM00020">
    <property type="entry name" value="Tryp_SPc"/>
    <property type="match status" value="1"/>
</dbReference>
<organism evidence="3 4">
    <name type="scientific">Coemansia asiatica</name>
    <dbReference type="NCBI Taxonomy" id="1052880"/>
    <lineage>
        <taxon>Eukaryota</taxon>
        <taxon>Fungi</taxon>
        <taxon>Fungi incertae sedis</taxon>
        <taxon>Zoopagomycota</taxon>
        <taxon>Kickxellomycotina</taxon>
        <taxon>Kickxellomycetes</taxon>
        <taxon>Kickxellales</taxon>
        <taxon>Kickxellaceae</taxon>
        <taxon>Coemansia</taxon>
    </lineage>
</organism>
<reference evidence="3" key="1">
    <citation type="submission" date="2022-07" db="EMBL/GenBank/DDBJ databases">
        <title>Phylogenomic reconstructions and comparative analyses of Kickxellomycotina fungi.</title>
        <authorList>
            <person name="Reynolds N.K."/>
            <person name="Stajich J.E."/>
            <person name="Barry K."/>
            <person name="Grigoriev I.V."/>
            <person name="Crous P."/>
            <person name="Smith M.E."/>
        </authorList>
    </citation>
    <scope>NUCLEOTIDE SEQUENCE</scope>
    <source>
        <strain evidence="3">NBRC 105413</strain>
    </source>
</reference>
<evidence type="ECO:0000313" key="3">
    <source>
        <dbReference type="EMBL" id="KAJ1643515.1"/>
    </source>
</evidence>
<dbReference type="Proteomes" id="UP001145021">
    <property type="component" value="Unassembled WGS sequence"/>
</dbReference>
<proteinExistence type="predicted"/>
<name>A0A9W8CIU8_9FUNG</name>
<dbReference type="InterPro" id="IPR018114">
    <property type="entry name" value="TRYPSIN_HIS"/>
</dbReference>
<dbReference type="AlphaFoldDB" id="A0A9W8CIU8"/>
<dbReference type="Pfam" id="PF00089">
    <property type="entry name" value="Trypsin"/>
    <property type="match status" value="1"/>
</dbReference>
<keyword evidence="1" id="KW-1015">Disulfide bond</keyword>
<accession>A0A9W8CIU8</accession>
<feature type="domain" description="Peptidase S1" evidence="2">
    <location>
        <begin position="35"/>
        <end position="278"/>
    </location>
</feature>
<keyword evidence="4" id="KW-1185">Reference proteome</keyword>
<dbReference type="InterPro" id="IPR001254">
    <property type="entry name" value="Trypsin_dom"/>
</dbReference>
<sequence length="290" mass="30779">MLNYYQLLVSIGFVIIVISNLSTGLAVPQALEKRIFGGILVPDAIVPYIVSITNSDGVGLGKCGGTLISPNHVVTAAHCVISHLDVVFPPQNITIGYNSTDKDDQDFIKATKVILYPGAYNGKKLDMNLDIAVLEFSGFKPSVSASRVPIYDGEMQDGQVMLSLGWGLAESTVADRSELRSIMTTVSSAEKCNASTGSQLKDNGSVICALGKNNVGKCIMSGDSGTGAAVNDNGQLKITAINSQISVVSGGKGCEDGTLNAYYIRVGYFLDFLVRETGYPKEYLTGKTKK</sequence>
<dbReference type="PANTHER" id="PTHR24276:SF98">
    <property type="entry name" value="FI18310P1-RELATED"/>
    <property type="match status" value="1"/>
</dbReference>
<dbReference type="InterPro" id="IPR009003">
    <property type="entry name" value="Peptidase_S1_PA"/>
</dbReference>
<dbReference type="Gene3D" id="2.40.10.10">
    <property type="entry name" value="Trypsin-like serine proteases"/>
    <property type="match status" value="1"/>
</dbReference>
<evidence type="ECO:0000313" key="4">
    <source>
        <dbReference type="Proteomes" id="UP001145021"/>
    </source>
</evidence>